<dbReference type="Proteomes" id="UP000199107">
    <property type="component" value="Unassembled WGS sequence"/>
</dbReference>
<protein>
    <submittedName>
        <fullName evidence="2">Uncharacterized protein</fullName>
    </submittedName>
</protein>
<evidence type="ECO:0000313" key="3">
    <source>
        <dbReference type="Proteomes" id="UP000199107"/>
    </source>
</evidence>
<evidence type="ECO:0000256" key="1">
    <source>
        <dbReference type="SAM" id="MobiDB-lite"/>
    </source>
</evidence>
<reference evidence="3" key="1">
    <citation type="submission" date="2016-10" db="EMBL/GenBank/DDBJ databases">
        <authorList>
            <person name="Varghese N."/>
            <person name="Submissions S."/>
        </authorList>
    </citation>
    <scope>NUCLEOTIDE SEQUENCE [LARGE SCALE GENOMIC DNA]</scope>
    <source>
        <strain evidence="3">AAP</strain>
    </source>
</reference>
<proteinExistence type="predicted"/>
<feature type="region of interest" description="Disordered" evidence="1">
    <location>
        <begin position="170"/>
        <end position="202"/>
    </location>
</feature>
<name>A0A1G9H5E3_9GAMM</name>
<sequence>MCEPVAIATTALTVGSQMYGQHQQYKAASAQADAQNQMYAQNRQQTYEALGDQYADVGIRQSQEQQASRESQEEVTHQARSAMATARVSAGEAGVSGSSVKMGLRDIGASAARDRATLDRNKDWTIGQLQRQKTGLQSSAANRISSVPRGQSPSTSAALVGMAGTAAQGYVNHQSMQPKNNPYSRTGRANAGRYSGGYFRNG</sequence>
<feature type="region of interest" description="Disordered" evidence="1">
    <location>
        <begin position="125"/>
        <end position="156"/>
    </location>
</feature>
<feature type="compositionally biased region" description="Polar residues" evidence="1">
    <location>
        <begin position="127"/>
        <end position="156"/>
    </location>
</feature>
<dbReference type="Pfam" id="PF24072">
    <property type="entry name" value="T7_gp14"/>
    <property type="match status" value="1"/>
</dbReference>
<dbReference type="EMBL" id="FNGH01000002">
    <property type="protein sequence ID" value="SDL08095.1"/>
    <property type="molecule type" value="Genomic_DNA"/>
</dbReference>
<organism evidence="2 3">
    <name type="scientific">Franzmannia pantelleriensis</name>
    <dbReference type="NCBI Taxonomy" id="48727"/>
    <lineage>
        <taxon>Bacteria</taxon>
        <taxon>Pseudomonadati</taxon>
        <taxon>Pseudomonadota</taxon>
        <taxon>Gammaproteobacteria</taxon>
        <taxon>Oceanospirillales</taxon>
        <taxon>Halomonadaceae</taxon>
        <taxon>Franzmannia</taxon>
    </lineage>
</organism>
<accession>A0A1G9H5E3</accession>
<dbReference type="AlphaFoldDB" id="A0A1G9H5E3"/>
<dbReference type="InterPro" id="IPR038996">
    <property type="entry name" value="Gp14"/>
</dbReference>
<gene>
    <name evidence="2" type="ORF">SAMN05192555_102353</name>
</gene>
<feature type="compositionally biased region" description="Polar residues" evidence="1">
    <location>
        <begin position="171"/>
        <end position="184"/>
    </location>
</feature>
<evidence type="ECO:0000313" key="2">
    <source>
        <dbReference type="EMBL" id="SDL08095.1"/>
    </source>
</evidence>
<keyword evidence="3" id="KW-1185">Reference proteome</keyword>